<dbReference type="RefSeq" id="WP_106678023.1">
    <property type="nucleotide sequence ID" value="NZ_PXWG01000050.1"/>
</dbReference>
<keyword evidence="2" id="KW-0560">Oxidoreductase</keyword>
<dbReference type="GO" id="GO:0005829">
    <property type="term" value="C:cytosol"/>
    <property type="evidence" value="ECO:0007669"/>
    <property type="project" value="TreeGrafter"/>
</dbReference>
<evidence type="ECO:0000256" key="1">
    <source>
        <dbReference type="ARBA" id="ARBA00022857"/>
    </source>
</evidence>
<sequence>MRAIVVTQYGGPEVLTVAELPAPAPGPGEVLARPSAIGVNFKDIYEREGRGKPSPPFTPGSEGAGTVTAVGEGVTSLVPGDRIAWCTAPAGYAEQVVVPVRAAVPLPADVTDRDAAALLLQGLTAHYLTTSTRPAREGGTALVHAAAGGVGRLLTRLLTRNGVKVIAAVSTPEKAAAVRALGAWETLVTAGGTDIAGQVRDLTGGRGVDVVYDGVGLDTFEAGLKSLRPRGTFVLFGEASGPVSPFDPRLLASHGSLFLTRPTLNDHATDPAELLERSAELFGWLRDGEIDASVGGTYPLEAAARAHRDLQQRRSTGKLLLSPESS</sequence>
<reference evidence="4 5" key="1">
    <citation type="submission" date="2018-03" db="EMBL/GenBank/DDBJ databases">
        <title>Chitinolytic properties of Streptosporangium nondiastaticum TBG75A20.</title>
        <authorList>
            <person name="Gayathri V."/>
            <person name="Shiburaj S."/>
        </authorList>
    </citation>
    <scope>NUCLEOTIDE SEQUENCE [LARGE SCALE GENOMIC DNA]</scope>
    <source>
        <strain evidence="4 5">TBG75A20</strain>
    </source>
</reference>
<dbReference type="PANTHER" id="PTHR48106">
    <property type="entry name" value="QUINONE OXIDOREDUCTASE PIG3-RELATED"/>
    <property type="match status" value="1"/>
</dbReference>
<name>A0A9X7PGL4_9ACTN</name>
<dbReference type="InterPro" id="IPR013154">
    <property type="entry name" value="ADH-like_N"/>
</dbReference>
<gene>
    <name evidence="4" type="ORF">B7P34_19110</name>
</gene>
<dbReference type="GO" id="GO:0003960">
    <property type="term" value="F:quinone reductase (NADPH) activity"/>
    <property type="evidence" value="ECO:0007669"/>
    <property type="project" value="InterPro"/>
</dbReference>
<feature type="domain" description="Enoyl reductase (ER)" evidence="3">
    <location>
        <begin position="10"/>
        <end position="321"/>
    </location>
</feature>
<dbReference type="SUPFAM" id="SSF51735">
    <property type="entry name" value="NAD(P)-binding Rossmann-fold domains"/>
    <property type="match status" value="1"/>
</dbReference>
<dbReference type="InterPro" id="IPR020843">
    <property type="entry name" value="ER"/>
</dbReference>
<evidence type="ECO:0000259" key="3">
    <source>
        <dbReference type="SMART" id="SM00829"/>
    </source>
</evidence>
<dbReference type="OrthoDB" id="9780520at2"/>
<dbReference type="PANTHER" id="PTHR48106:SF13">
    <property type="entry name" value="QUINONE OXIDOREDUCTASE-RELATED"/>
    <property type="match status" value="1"/>
</dbReference>
<dbReference type="Gene3D" id="3.90.180.10">
    <property type="entry name" value="Medium-chain alcohol dehydrogenases, catalytic domain"/>
    <property type="match status" value="1"/>
</dbReference>
<dbReference type="Pfam" id="PF00107">
    <property type="entry name" value="ADH_zinc_N"/>
    <property type="match status" value="1"/>
</dbReference>
<dbReference type="AlphaFoldDB" id="A0A9X7PGL4"/>
<dbReference type="InterPro" id="IPR036291">
    <property type="entry name" value="NAD(P)-bd_dom_sf"/>
</dbReference>
<proteinExistence type="predicted"/>
<comment type="caution">
    <text evidence="4">The sequence shown here is derived from an EMBL/GenBank/DDBJ whole genome shotgun (WGS) entry which is preliminary data.</text>
</comment>
<evidence type="ECO:0000313" key="5">
    <source>
        <dbReference type="Proteomes" id="UP000242427"/>
    </source>
</evidence>
<dbReference type="InterPro" id="IPR047618">
    <property type="entry name" value="QOR-like"/>
</dbReference>
<dbReference type="SMART" id="SM00829">
    <property type="entry name" value="PKS_ER"/>
    <property type="match status" value="1"/>
</dbReference>
<keyword evidence="5" id="KW-1185">Reference proteome</keyword>
<organism evidence="4 5">
    <name type="scientific">Streptosporangium nondiastaticum</name>
    <dbReference type="NCBI Taxonomy" id="35764"/>
    <lineage>
        <taxon>Bacteria</taxon>
        <taxon>Bacillati</taxon>
        <taxon>Actinomycetota</taxon>
        <taxon>Actinomycetes</taxon>
        <taxon>Streptosporangiales</taxon>
        <taxon>Streptosporangiaceae</taxon>
        <taxon>Streptosporangium</taxon>
    </lineage>
</organism>
<protein>
    <submittedName>
        <fullName evidence="4">NADPH:quinone reductase</fullName>
    </submittedName>
</protein>
<dbReference type="GO" id="GO:0035925">
    <property type="term" value="F:mRNA 3'-UTR AU-rich region binding"/>
    <property type="evidence" value="ECO:0007669"/>
    <property type="project" value="TreeGrafter"/>
</dbReference>
<dbReference type="InterPro" id="IPR013149">
    <property type="entry name" value="ADH-like_C"/>
</dbReference>
<dbReference type="CDD" id="cd05286">
    <property type="entry name" value="QOR2"/>
    <property type="match status" value="1"/>
</dbReference>
<keyword evidence="1" id="KW-0521">NADP</keyword>
<accession>A0A9X7PGL4</accession>
<dbReference type="EMBL" id="PXWG01000050">
    <property type="protein sequence ID" value="PSJ27116.1"/>
    <property type="molecule type" value="Genomic_DNA"/>
</dbReference>
<dbReference type="GO" id="GO:0070402">
    <property type="term" value="F:NADPH binding"/>
    <property type="evidence" value="ECO:0007669"/>
    <property type="project" value="TreeGrafter"/>
</dbReference>
<evidence type="ECO:0000256" key="2">
    <source>
        <dbReference type="ARBA" id="ARBA00023002"/>
    </source>
</evidence>
<dbReference type="Gene3D" id="3.40.50.720">
    <property type="entry name" value="NAD(P)-binding Rossmann-like Domain"/>
    <property type="match status" value="1"/>
</dbReference>
<dbReference type="SUPFAM" id="SSF50129">
    <property type="entry name" value="GroES-like"/>
    <property type="match status" value="1"/>
</dbReference>
<dbReference type="InterPro" id="IPR011032">
    <property type="entry name" value="GroES-like_sf"/>
</dbReference>
<dbReference type="Proteomes" id="UP000242427">
    <property type="component" value="Unassembled WGS sequence"/>
</dbReference>
<dbReference type="Pfam" id="PF08240">
    <property type="entry name" value="ADH_N"/>
    <property type="match status" value="1"/>
</dbReference>
<evidence type="ECO:0000313" key="4">
    <source>
        <dbReference type="EMBL" id="PSJ27116.1"/>
    </source>
</evidence>